<dbReference type="PROSITE" id="PS50929">
    <property type="entry name" value="ABC_TM1F"/>
    <property type="match status" value="1"/>
</dbReference>
<dbReference type="Pfam" id="PF00005">
    <property type="entry name" value="ABC_tran"/>
    <property type="match status" value="1"/>
</dbReference>
<evidence type="ECO:0000256" key="8">
    <source>
        <dbReference type="SAM" id="Phobius"/>
    </source>
</evidence>
<dbReference type="GO" id="GO:0005524">
    <property type="term" value="F:ATP binding"/>
    <property type="evidence" value="ECO:0007669"/>
    <property type="project" value="InterPro"/>
</dbReference>
<dbReference type="RefSeq" id="WP_131599167.1">
    <property type="nucleotide sequence ID" value="NZ_PSZO01000012.1"/>
</dbReference>
<comment type="caution">
    <text evidence="11">The sequence shown here is derived from an EMBL/GenBank/DDBJ whole genome shotgun (WGS) entry which is preliminary data.</text>
</comment>
<evidence type="ECO:0000256" key="3">
    <source>
        <dbReference type="ARBA" id="ARBA00022692"/>
    </source>
</evidence>
<dbReference type="InterPro" id="IPR005074">
    <property type="entry name" value="Peptidase_C39"/>
</dbReference>
<dbReference type="PANTHER" id="PTHR43394:SF1">
    <property type="entry name" value="ATP-BINDING CASSETTE SUB-FAMILY B MEMBER 10, MITOCHONDRIAL"/>
    <property type="match status" value="1"/>
</dbReference>
<protein>
    <recommendedName>
        <fullName evidence="13">ABC transporter ATP-binding protein</fullName>
    </recommendedName>
</protein>
<evidence type="ECO:0000256" key="1">
    <source>
        <dbReference type="ARBA" id="ARBA00004651"/>
    </source>
</evidence>
<keyword evidence="12" id="KW-1185">Reference proteome</keyword>
<sequence>MKIKKQDDIKDCGLTILQAFHAHFYNRWININEMKQKALYGTKGINVEGICSIGKAFGMKLTPMKGDFDSFKGLKIKNPIIALIGNTENNHYVIVNRITKRSVHISDPLTGQEEVLNLEKFGIRFLGVIIYVEKSQYIHKRIKIRSLYEYVFQFKRLIPFVFISSIISVIIMFSSSWFMKIIMDQIIPGALSNTLETLFAGFISLSILGIINRIFRNYIIYKISLQISIEITEKFNKKLMETPYLSISKLSKSDIIRRASFIETLSLFLSSAIFSIFSEIITCIVASFVLIWIDEKLFYIAIITSFLLVFTTIITQKILNKKYSSYIKTQIKQASCNLDVLDSLKRARQTDTKDLFLMRQTKTLYNFKKQDKAIWNINNLHSFAQSIIRVISPMIVIFLATNAVISHELSLGSLILFISMFSFFIEPTLSLTSVFIKYPLVKKEMDMLSFVLEIPNEKLNPKGAKLEILKNIELKNVIFYYEEGKDIINTKNYKIDNHLRIRGKNGSGKSTLFDLLSTTIHVKGIFLNGIETKYYDLRQVRDETFVTSPNSYILKTNVLEYATENNLKRQEVFIKNFKNYKLDKMFLRMGLELDQSILGNAENISSGQRQMVQLLPLFSKKFKLILLDEAFENLDDKISTKLMEGIKQYQNKAIFIEISHSGKYIQKSKEVSIEKFK</sequence>
<dbReference type="GO" id="GO:0006508">
    <property type="term" value="P:proteolysis"/>
    <property type="evidence" value="ECO:0007669"/>
    <property type="project" value="InterPro"/>
</dbReference>
<gene>
    <name evidence="11" type="ORF">C4B24_02900</name>
</gene>
<evidence type="ECO:0008006" key="13">
    <source>
        <dbReference type="Google" id="ProtNLM"/>
    </source>
</evidence>
<dbReference type="NCBIfam" id="NF045998">
    <property type="entry name" value="cleave_ABC_plasm"/>
    <property type="match status" value="1"/>
</dbReference>
<feature type="transmembrane region" description="Helical" evidence="8">
    <location>
        <begin position="157"/>
        <end position="178"/>
    </location>
</feature>
<evidence type="ECO:0000256" key="4">
    <source>
        <dbReference type="ARBA" id="ARBA00022801"/>
    </source>
</evidence>
<evidence type="ECO:0000259" key="9">
    <source>
        <dbReference type="PROSITE" id="PS50929"/>
    </source>
</evidence>
<dbReference type="GO" id="GO:0015421">
    <property type="term" value="F:ABC-type oligopeptide transporter activity"/>
    <property type="evidence" value="ECO:0007669"/>
    <property type="project" value="TreeGrafter"/>
</dbReference>
<feature type="transmembrane region" description="Helical" evidence="8">
    <location>
        <begin position="267"/>
        <end position="291"/>
    </location>
</feature>
<evidence type="ECO:0000313" key="12">
    <source>
        <dbReference type="Proteomes" id="UP000294192"/>
    </source>
</evidence>
<keyword evidence="5" id="KW-0788">Thiol protease</keyword>
<dbReference type="Pfam" id="PF03412">
    <property type="entry name" value="Peptidase_C39"/>
    <property type="match status" value="1"/>
</dbReference>
<feature type="transmembrane region" description="Helical" evidence="8">
    <location>
        <begin position="387"/>
        <end position="405"/>
    </location>
</feature>
<evidence type="ECO:0000256" key="2">
    <source>
        <dbReference type="ARBA" id="ARBA00005417"/>
    </source>
</evidence>
<dbReference type="Proteomes" id="UP000294192">
    <property type="component" value="Unassembled WGS sequence"/>
</dbReference>
<evidence type="ECO:0000256" key="6">
    <source>
        <dbReference type="ARBA" id="ARBA00022989"/>
    </source>
</evidence>
<dbReference type="AlphaFoldDB" id="A0A4R0XRS2"/>
<evidence type="ECO:0000256" key="5">
    <source>
        <dbReference type="ARBA" id="ARBA00022807"/>
    </source>
</evidence>
<dbReference type="GO" id="GO:0008234">
    <property type="term" value="F:cysteine-type peptidase activity"/>
    <property type="evidence" value="ECO:0007669"/>
    <property type="project" value="UniProtKB-KW"/>
</dbReference>
<dbReference type="Gene3D" id="1.20.1560.10">
    <property type="entry name" value="ABC transporter type 1, transmembrane domain"/>
    <property type="match status" value="1"/>
</dbReference>
<dbReference type="GO" id="GO:0005886">
    <property type="term" value="C:plasma membrane"/>
    <property type="evidence" value="ECO:0007669"/>
    <property type="project" value="UniProtKB-SubCell"/>
</dbReference>
<dbReference type="EMBL" id="PSZO01000012">
    <property type="protein sequence ID" value="TCG11120.1"/>
    <property type="molecule type" value="Genomic_DNA"/>
</dbReference>
<feature type="domain" description="Peptidase C39" evidence="10">
    <location>
        <begin position="6"/>
        <end position="132"/>
    </location>
</feature>
<dbReference type="InterPro" id="IPR036640">
    <property type="entry name" value="ABC1_TM_sf"/>
</dbReference>
<keyword evidence="4" id="KW-0378">Hydrolase</keyword>
<keyword evidence="3 8" id="KW-0812">Transmembrane</keyword>
<accession>A0A4R0XRS2</accession>
<dbReference type="InterPro" id="IPR003439">
    <property type="entry name" value="ABC_transporter-like_ATP-bd"/>
</dbReference>
<dbReference type="SUPFAM" id="SSF90123">
    <property type="entry name" value="ABC transporter transmembrane region"/>
    <property type="match status" value="1"/>
</dbReference>
<feature type="transmembrane region" description="Helical" evidence="8">
    <location>
        <begin position="297"/>
        <end position="319"/>
    </location>
</feature>
<dbReference type="PANTHER" id="PTHR43394">
    <property type="entry name" value="ATP-DEPENDENT PERMEASE MDL1, MITOCHONDRIAL"/>
    <property type="match status" value="1"/>
</dbReference>
<evidence type="ECO:0000259" key="10">
    <source>
        <dbReference type="PROSITE" id="PS50990"/>
    </source>
</evidence>
<keyword evidence="5" id="KW-0645">Protease</keyword>
<dbReference type="GO" id="GO:0016887">
    <property type="term" value="F:ATP hydrolysis activity"/>
    <property type="evidence" value="ECO:0007669"/>
    <property type="project" value="InterPro"/>
</dbReference>
<keyword evidence="6 8" id="KW-1133">Transmembrane helix</keyword>
<dbReference type="Gene3D" id="3.90.70.10">
    <property type="entry name" value="Cysteine proteinases"/>
    <property type="match status" value="1"/>
</dbReference>
<evidence type="ECO:0000256" key="7">
    <source>
        <dbReference type="ARBA" id="ARBA00023136"/>
    </source>
</evidence>
<dbReference type="Gene3D" id="3.40.50.300">
    <property type="entry name" value="P-loop containing nucleotide triphosphate hydrolases"/>
    <property type="match status" value="1"/>
</dbReference>
<dbReference type="PROSITE" id="PS50990">
    <property type="entry name" value="PEPTIDASE_C39"/>
    <property type="match status" value="1"/>
</dbReference>
<organism evidence="11 12">
    <name type="scientific">Mycoplasma marinum</name>
    <dbReference type="NCBI Taxonomy" id="1937190"/>
    <lineage>
        <taxon>Bacteria</taxon>
        <taxon>Bacillati</taxon>
        <taxon>Mycoplasmatota</taxon>
        <taxon>Mollicutes</taxon>
        <taxon>Mycoplasmataceae</taxon>
        <taxon>Mycoplasma</taxon>
    </lineage>
</organism>
<proteinExistence type="inferred from homology"/>
<feature type="transmembrane region" description="Helical" evidence="8">
    <location>
        <begin position="411"/>
        <end position="436"/>
    </location>
</feature>
<dbReference type="SUPFAM" id="SSF52540">
    <property type="entry name" value="P-loop containing nucleoside triphosphate hydrolases"/>
    <property type="match status" value="1"/>
</dbReference>
<name>A0A4R0XRS2_9MOLU</name>
<comment type="similarity">
    <text evidence="2">Belongs to the ABC transporter superfamily.</text>
</comment>
<feature type="transmembrane region" description="Helical" evidence="8">
    <location>
        <begin position="198"/>
        <end position="215"/>
    </location>
</feature>
<evidence type="ECO:0000313" key="11">
    <source>
        <dbReference type="EMBL" id="TCG11120.1"/>
    </source>
</evidence>
<keyword evidence="7 8" id="KW-0472">Membrane</keyword>
<dbReference type="InterPro" id="IPR039421">
    <property type="entry name" value="Type_1_exporter"/>
</dbReference>
<feature type="domain" description="ABC transmembrane type-1" evidence="9">
    <location>
        <begin position="160"/>
        <end position="440"/>
    </location>
</feature>
<dbReference type="Pfam" id="PF00664">
    <property type="entry name" value="ABC_membrane"/>
    <property type="match status" value="1"/>
</dbReference>
<dbReference type="InterPro" id="IPR011527">
    <property type="entry name" value="ABC1_TM_dom"/>
</dbReference>
<reference evidence="11 12" key="1">
    <citation type="submission" date="2018-02" db="EMBL/GenBank/DDBJ databases">
        <title>Mycoplasma marinum and Mycoplasma todarodis sp. nov., moderately halophilic and psychrotolerant mycoplasmas isolated from cephalopods.</title>
        <authorList>
            <person name="Viver T."/>
        </authorList>
    </citation>
    <scope>NUCLEOTIDE SEQUENCE [LARGE SCALE GENOMIC DNA]</scope>
    <source>
        <strain evidence="11 12">PE</strain>
    </source>
</reference>
<comment type="subcellular location">
    <subcellularLocation>
        <location evidence="1">Cell membrane</location>
        <topology evidence="1">Multi-pass membrane protein</topology>
    </subcellularLocation>
</comment>
<dbReference type="OrthoDB" id="403954at2"/>
<dbReference type="InterPro" id="IPR027417">
    <property type="entry name" value="P-loop_NTPase"/>
</dbReference>